<proteinExistence type="inferred from homology"/>
<comment type="similarity">
    <text evidence="1">Belongs to the catalase family.</text>
</comment>
<dbReference type="Pfam" id="PF06628">
    <property type="entry name" value="Catalase-rel"/>
    <property type="match status" value="1"/>
</dbReference>
<protein>
    <recommendedName>
        <fullName evidence="9">Catalase core domain-containing protein</fullName>
    </recommendedName>
</protein>
<keyword evidence="4" id="KW-0479">Metal-binding</keyword>
<evidence type="ECO:0000256" key="5">
    <source>
        <dbReference type="ARBA" id="ARBA00023002"/>
    </source>
</evidence>
<comment type="caution">
    <text evidence="10">The sequence shown here is derived from an EMBL/GenBank/DDBJ whole genome shotgun (WGS) entry which is preliminary data.</text>
</comment>
<dbReference type="Pfam" id="PF00199">
    <property type="entry name" value="Catalase"/>
    <property type="match status" value="2"/>
</dbReference>
<name>A0A9P6E0D8_9AGAM</name>
<evidence type="ECO:0000256" key="1">
    <source>
        <dbReference type="ARBA" id="ARBA00005329"/>
    </source>
</evidence>
<dbReference type="InterPro" id="IPR011614">
    <property type="entry name" value="Catalase_core"/>
</dbReference>
<dbReference type="GO" id="GO:0042744">
    <property type="term" value="P:hydrogen peroxide catabolic process"/>
    <property type="evidence" value="ECO:0007669"/>
    <property type="project" value="UniProtKB-KW"/>
</dbReference>
<dbReference type="GO" id="GO:0004096">
    <property type="term" value="F:catalase activity"/>
    <property type="evidence" value="ECO:0007669"/>
    <property type="project" value="UniProtKB-EC"/>
</dbReference>
<dbReference type="AlphaFoldDB" id="A0A9P6E0D8"/>
<evidence type="ECO:0000256" key="2">
    <source>
        <dbReference type="ARBA" id="ARBA00022559"/>
    </source>
</evidence>
<evidence type="ECO:0000256" key="4">
    <source>
        <dbReference type="ARBA" id="ARBA00022723"/>
    </source>
</evidence>
<evidence type="ECO:0000256" key="7">
    <source>
        <dbReference type="ARBA" id="ARBA00023324"/>
    </source>
</evidence>
<sequence>MLVPALSLVALAASVSLSVSPASASTDPPFTFDLFTGPQVQDKTSELSAPEVEYTTPGGIPYPVPYDAQRVGTNGPLLLQGSQLIESLAHFHRERIPERVSRSFLDQPFDPSLLTFDCRLFTLRHVGAGAHGYFVTTTDIAKKYSMADVFQRVGEKTPITMRFSTVGGESGSSDEARDPRGFSIKLRTKQGIWDWVWNNTPVFFIRDPGKFPHFIHTQKRDPQTHLKNKNLFWDYLSSNPESLHQVMRLFSDLGTPYGFRHMNGWSGHTYRFVRADGSWNYVKLIAKTDQGVKNFTIADATTEAGVNPDFATQDLFDAIAAGNYPSWSVYLQVLSPKAAETFKYNVLDLTKDWPVDLVPYQEIGKLVLTQNPKNYFAEIEQVAFSPSHMAQGCEPSEDPVLQSHAHRYRLGVNYQSMPGECAHLTQLVPNFQRDGRGVFDDNQGNRPNYESTLSPIKLTPAPYDDTNHTIWIDFDWPRIFWKSLSKTDQDNLIGNVVGHLGQATSKKVKERQVALFYNVEPSLGERIAAGINVTASGNYTVY</sequence>
<dbReference type="PANTHER" id="PTHR11465">
    <property type="entry name" value="CATALASE"/>
    <property type="match status" value="1"/>
</dbReference>
<organism evidence="10 11">
    <name type="scientific">Hydnum rufescens UP504</name>
    <dbReference type="NCBI Taxonomy" id="1448309"/>
    <lineage>
        <taxon>Eukaryota</taxon>
        <taxon>Fungi</taxon>
        <taxon>Dikarya</taxon>
        <taxon>Basidiomycota</taxon>
        <taxon>Agaricomycotina</taxon>
        <taxon>Agaricomycetes</taxon>
        <taxon>Cantharellales</taxon>
        <taxon>Hydnaceae</taxon>
        <taxon>Hydnum</taxon>
    </lineage>
</organism>
<dbReference type="OrthoDB" id="6880011at2759"/>
<evidence type="ECO:0000256" key="6">
    <source>
        <dbReference type="ARBA" id="ARBA00023004"/>
    </source>
</evidence>
<keyword evidence="2" id="KW-0575">Peroxidase</keyword>
<dbReference type="SMART" id="SM01060">
    <property type="entry name" value="Catalase"/>
    <property type="match status" value="1"/>
</dbReference>
<dbReference type="PROSITE" id="PS51402">
    <property type="entry name" value="CATALASE_3"/>
    <property type="match status" value="1"/>
</dbReference>
<dbReference type="GO" id="GO:0020037">
    <property type="term" value="F:heme binding"/>
    <property type="evidence" value="ECO:0007669"/>
    <property type="project" value="InterPro"/>
</dbReference>
<dbReference type="GO" id="GO:0005777">
    <property type="term" value="C:peroxisome"/>
    <property type="evidence" value="ECO:0007669"/>
    <property type="project" value="TreeGrafter"/>
</dbReference>
<dbReference type="EMBL" id="MU128935">
    <property type="protein sequence ID" value="KAF9516925.1"/>
    <property type="molecule type" value="Genomic_DNA"/>
</dbReference>
<dbReference type="GO" id="GO:0042542">
    <property type="term" value="P:response to hydrogen peroxide"/>
    <property type="evidence" value="ECO:0007669"/>
    <property type="project" value="TreeGrafter"/>
</dbReference>
<keyword evidence="7" id="KW-0376">Hydrogen peroxide</keyword>
<dbReference type="InterPro" id="IPR010582">
    <property type="entry name" value="Catalase_immune_responsive"/>
</dbReference>
<dbReference type="InterPro" id="IPR020835">
    <property type="entry name" value="Catalase_sf"/>
</dbReference>
<dbReference type="InterPro" id="IPR018028">
    <property type="entry name" value="Catalase"/>
</dbReference>
<accession>A0A9P6E0D8</accession>
<feature type="signal peptide" evidence="8">
    <location>
        <begin position="1"/>
        <end position="24"/>
    </location>
</feature>
<dbReference type="GO" id="GO:0046872">
    <property type="term" value="F:metal ion binding"/>
    <property type="evidence" value="ECO:0007669"/>
    <property type="project" value="UniProtKB-KW"/>
</dbReference>
<keyword evidence="11" id="KW-1185">Reference proteome</keyword>
<evidence type="ECO:0000313" key="11">
    <source>
        <dbReference type="Proteomes" id="UP000886523"/>
    </source>
</evidence>
<dbReference type="Proteomes" id="UP000886523">
    <property type="component" value="Unassembled WGS sequence"/>
</dbReference>
<dbReference type="PRINTS" id="PR00067">
    <property type="entry name" value="CATALASE"/>
</dbReference>
<keyword evidence="8" id="KW-0732">Signal</keyword>
<dbReference type="SUPFAM" id="SSF56634">
    <property type="entry name" value="Heme-dependent catalase-like"/>
    <property type="match status" value="1"/>
</dbReference>
<keyword evidence="6" id="KW-0408">Iron</keyword>
<evidence type="ECO:0000256" key="3">
    <source>
        <dbReference type="ARBA" id="ARBA00022617"/>
    </source>
</evidence>
<feature type="chain" id="PRO_5040140810" description="Catalase core domain-containing protein" evidence="8">
    <location>
        <begin position="25"/>
        <end position="542"/>
    </location>
</feature>
<dbReference type="GO" id="GO:0005739">
    <property type="term" value="C:mitochondrion"/>
    <property type="evidence" value="ECO:0007669"/>
    <property type="project" value="TreeGrafter"/>
</dbReference>
<feature type="domain" description="Catalase core" evidence="9">
    <location>
        <begin position="55"/>
        <end position="457"/>
    </location>
</feature>
<evidence type="ECO:0000313" key="10">
    <source>
        <dbReference type="EMBL" id="KAF9516925.1"/>
    </source>
</evidence>
<dbReference type="Gene3D" id="2.40.180.10">
    <property type="entry name" value="Catalase core domain"/>
    <property type="match status" value="1"/>
</dbReference>
<keyword evidence="5" id="KW-0560">Oxidoreductase</keyword>
<dbReference type="InterPro" id="IPR024711">
    <property type="entry name" value="Catalase_clade1/3"/>
</dbReference>
<evidence type="ECO:0000256" key="8">
    <source>
        <dbReference type="SAM" id="SignalP"/>
    </source>
</evidence>
<keyword evidence="3" id="KW-0349">Heme</keyword>
<evidence type="ECO:0000259" key="9">
    <source>
        <dbReference type="SMART" id="SM01060"/>
    </source>
</evidence>
<dbReference type="PIRSF" id="PIRSF038928">
    <property type="entry name" value="Catalase_clade1-3"/>
    <property type="match status" value="1"/>
</dbReference>
<dbReference type="PANTHER" id="PTHR11465:SF9">
    <property type="entry name" value="CATALASE"/>
    <property type="match status" value="1"/>
</dbReference>
<reference evidence="10" key="1">
    <citation type="journal article" date="2020" name="Nat. Commun.">
        <title>Large-scale genome sequencing of mycorrhizal fungi provides insights into the early evolution of symbiotic traits.</title>
        <authorList>
            <person name="Miyauchi S."/>
            <person name="Kiss E."/>
            <person name="Kuo A."/>
            <person name="Drula E."/>
            <person name="Kohler A."/>
            <person name="Sanchez-Garcia M."/>
            <person name="Morin E."/>
            <person name="Andreopoulos B."/>
            <person name="Barry K.W."/>
            <person name="Bonito G."/>
            <person name="Buee M."/>
            <person name="Carver A."/>
            <person name="Chen C."/>
            <person name="Cichocki N."/>
            <person name="Clum A."/>
            <person name="Culley D."/>
            <person name="Crous P.W."/>
            <person name="Fauchery L."/>
            <person name="Girlanda M."/>
            <person name="Hayes R.D."/>
            <person name="Keri Z."/>
            <person name="LaButti K."/>
            <person name="Lipzen A."/>
            <person name="Lombard V."/>
            <person name="Magnuson J."/>
            <person name="Maillard F."/>
            <person name="Murat C."/>
            <person name="Nolan M."/>
            <person name="Ohm R.A."/>
            <person name="Pangilinan J."/>
            <person name="Pereira M.F."/>
            <person name="Perotto S."/>
            <person name="Peter M."/>
            <person name="Pfister S."/>
            <person name="Riley R."/>
            <person name="Sitrit Y."/>
            <person name="Stielow J.B."/>
            <person name="Szollosi G."/>
            <person name="Zifcakova L."/>
            <person name="Stursova M."/>
            <person name="Spatafora J.W."/>
            <person name="Tedersoo L."/>
            <person name="Vaario L.M."/>
            <person name="Yamada A."/>
            <person name="Yan M."/>
            <person name="Wang P."/>
            <person name="Xu J."/>
            <person name="Bruns T."/>
            <person name="Baldrian P."/>
            <person name="Vilgalys R."/>
            <person name="Dunand C."/>
            <person name="Henrissat B."/>
            <person name="Grigoriev I.V."/>
            <person name="Hibbett D."/>
            <person name="Nagy L.G."/>
            <person name="Martin F.M."/>
        </authorList>
    </citation>
    <scope>NUCLEOTIDE SEQUENCE</scope>
    <source>
        <strain evidence="10">UP504</strain>
    </source>
</reference>
<dbReference type="Gene3D" id="6.10.10.30">
    <property type="entry name" value="Catalase hpii, N-terminal domain-like"/>
    <property type="match status" value="1"/>
</dbReference>
<gene>
    <name evidence="10" type="ORF">BS47DRAFT_1390250</name>
</gene>